<keyword evidence="1" id="KW-0472">Membrane</keyword>
<dbReference type="KEGG" id="ebla:JGUZn3_08710"/>
<gene>
    <name evidence="2" type="ORF">JGUZn3_08710</name>
</gene>
<feature type="transmembrane region" description="Helical" evidence="1">
    <location>
        <begin position="164"/>
        <end position="185"/>
    </location>
</feature>
<name>A0A7H1NQP3_9PROT</name>
<proteinExistence type="predicted"/>
<dbReference type="GO" id="GO:0016740">
    <property type="term" value="F:transferase activity"/>
    <property type="evidence" value="ECO:0007669"/>
    <property type="project" value="UniProtKB-KW"/>
</dbReference>
<feature type="transmembrane region" description="Helical" evidence="1">
    <location>
        <begin position="347"/>
        <end position="369"/>
    </location>
</feature>
<feature type="transmembrane region" description="Helical" evidence="1">
    <location>
        <begin position="197"/>
        <end position="217"/>
    </location>
</feature>
<organism evidence="2 3">
    <name type="scientific">Entomobacter blattae</name>
    <dbReference type="NCBI Taxonomy" id="2762277"/>
    <lineage>
        <taxon>Bacteria</taxon>
        <taxon>Pseudomonadati</taxon>
        <taxon>Pseudomonadota</taxon>
        <taxon>Alphaproteobacteria</taxon>
        <taxon>Acetobacterales</taxon>
        <taxon>Acetobacteraceae</taxon>
        <taxon>Entomobacter</taxon>
    </lineage>
</organism>
<dbReference type="AlphaFoldDB" id="A0A7H1NQP3"/>
<feature type="transmembrane region" description="Helical" evidence="1">
    <location>
        <begin position="100"/>
        <end position="122"/>
    </location>
</feature>
<feature type="transmembrane region" description="Helical" evidence="1">
    <location>
        <begin position="287"/>
        <end position="309"/>
    </location>
</feature>
<protein>
    <submittedName>
        <fullName evidence="2">Glucosyl transferase GtrII</fullName>
    </submittedName>
</protein>
<keyword evidence="1" id="KW-0812">Transmembrane</keyword>
<accession>A0A7H1NQP3</accession>
<dbReference type="InterPro" id="IPR025686">
    <property type="entry name" value="Glucos_trans_II"/>
</dbReference>
<dbReference type="RefSeq" id="WP_203414470.1">
    <property type="nucleotide sequence ID" value="NZ_CP060244.1"/>
</dbReference>
<keyword evidence="2" id="KW-0808">Transferase</keyword>
<evidence type="ECO:0000313" key="3">
    <source>
        <dbReference type="Proteomes" id="UP000516349"/>
    </source>
</evidence>
<dbReference type="Proteomes" id="UP000516349">
    <property type="component" value="Chromosome"/>
</dbReference>
<feature type="transmembrane region" description="Helical" evidence="1">
    <location>
        <begin position="12"/>
        <end position="30"/>
    </location>
</feature>
<evidence type="ECO:0000313" key="2">
    <source>
        <dbReference type="EMBL" id="QNT78103.1"/>
    </source>
</evidence>
<keyword evidence="1" id="KW-1133">Transmembrane helix</keyword>
<feature type="transmembrane region" description="Helical" evidence="1">
    <location>
        <begin position="134"/>
        <end position="158"/>
    </location>
</feature>
<feature type="transmembrane region" description="Helical" evidence="1">
    <location>
        <begin position="321"/>
        <end position="340"/>
    </location>
</feature>
<keyword evidence="3" id="KW-1185">Reference proteome</keyword>
<feature type="transmembrane region" description="Helical" evidence="1">
    <location>
        <begin position="253"/>
        <end position="275"/>
    </location>
</feature>
<sequence>MRRKYCNILHHPLSRPVAGLTIFLFFYFLYASLFRPDALYRDDNIRHYVGQLFWVDEGRVLSKLSINLFTLSDGAYLSSFPQLFAVGLMAGTTFWAAQEIFGQITLFSLSLLSLLFLNPFYLQNMSYSYDSLPMTLASCAAIFAATSLILPLCFFWLNMLGIGFILYSYQPALGLYASLATFITVKHFMAQQLRFEAKFLVKIIFYLAATLLLLLAYKVTITRIFPQVTGRTLLNIHNVWPNLFHVIDNIRLVFYPNFSTVFSISIGLVLLSLLVRALTITQQPIKVLFIWLWGIFVTIIAFGVIMLNAEGPSLLLPYEPYAQRLLIGTSGLWLLALYIISTMSKGVYIGLYSLFALLCFSFSYSYGAFLHFQDRHSTMIISNVHYDVTHNPALVNNTQLIAQNALPLAPASQFMLKKTPLLAHLFGEQHLLWLSNFKIYPFLEKAIIGPTEKICESIKEMKNSHKAKKILTTPDYALYSYKNTTFVDFYTEKDLFDTCSMRGIK</sequence>
<evidence type="ECO:0000256" key="1">
    <source>
        <dbReference type="SAM" id="Phobius"/>
    </source>
</evidence>
<reference evidence="2 3" key="1">
    <citation type="submission" date="2020-08" db="EMBL/GenBank/DDBJ databases">
        <title>Complete genome sequence of Entomobacter blattae G55GP.</title>
        <authorList>
            <person name="Poehlein A."/>
            <person name="Guzman J."/>
            <person name="Daniel R."/>
            <person name="Vilcinskas A."/>
        </authorList>
    </citation>
    <scope>NUCLEOTIDE SEQUENCE [LARGE SCALE GENOMIC DNA]</scope>
    <source>
        <strain evidence="2 3">G55GP</strain>
    </source>
</reference>
<dbReference type="EMBL" id="CP060244">
    <property type="protein sequence ID" value="QNT78103.1"/>
    <property type="molecule type" value="Genomic_DNA"/>
</dbReference>
<dbReference type="Pfam" id="PF14264">
    <property type="entry name" value="Glucos_trans_II"/>
    <property type="match status" value="1"/>
</dbReference>